<name>A0A815BGI0_9BILA</name>
<dbReference type="EMBL" id="CAJNOE010000380">
    <property type="protein sequence ID" value="CAF1184632.1"/>
    <property type="molecule type" value="Genomic_DNA"/>
</dbReference>
<dbReference type="Proteomes" id="UP000663891">
    <property type="component" value="Unassembled WGS sequence"/>
</dbReference>
<accession>A0A815BGI0</accession>
<evidence type="ECO:0000313" key="6">
    <source>
        <dbReference type="EMBL" id="CAF3715192.1"/>
    </source>
</evidence>
<proteinExistence type="predicted"/>
<dbReference type="Proteomes" id="UP000663844">
    <property type="component" value="Unassembled WGS sequence"/>
</dbReference>
<dbReference type="OrthoDB" id="10009306at2759"/>
<dbReference type="Proteomes" id="UP000663868">
    <property type="component" value="Unassembled WGS sequence"/>
</dbReference>
<evidence type="ECO:0000313" key="4">
    <source>
        <dbReference type="EMBL" id="CAF1272267.1"/>
    </source>
</evidence>
<dbReference type="EMBL" id="CAJOAY010000681">
    <property type="protein sequence ID" value="CAF3715192.1"/>
    <property type="molecule type" value="Genomic_DNA"/>
</dbReference>
<dbReference type="Proteomes" id="UP000663845">
    <property type="component" value="Unassembled WGS sequence"/>
</dbReference>
<evidence type="ECO:0000313" key="3">
    <source>
        <dbReference type="EMBL" id="CAF1184632.1"/>
    </source>
</evidence>
<evidence type="ECO:0000313" key="5">
    <source>
        <dbReference type="EMBL" id="CAF3715159.1"/>
    </source>
</evidence>
<dbReference type="AlphaFoldDB" id="A0A815BGI0"/>
<dbReference type="Proteomes" id="UP000663860">
    <property type="component" value="Unassembled WGS sequence"/>
</dbReference>
<evidence type="ECO:0000256" key="1">
    <source>
        <dbReference type="SAM" id="MobiDB-lite"/>
    </source>
</evidence>
<dbReference type="EMBL" id="CAJNON010000457">
    <property type="protein sequence ID" value="CAF1272267.1"/>
    <property type="molecule type" value="Genomic_DNA"/>
</dbReference>
<dbReference type="Proteomes" id="UP000663881">
    <property type="component" value="Unassembled WGS sequence"/>
</dbReference>
<dbReference type="EMBL" id="CAJOAZ010000799">
    <property type="protein sequence ID" value="CAF3715159.1"/>
    <property type="molecule type" value="Genomic_DNA"/>
</dbReference>
<evidence type="ECO:0000313" key="2">
    <source>
        <dbReference type="EMBL" id="CAF1124148.1"/>
    </source>
</evidence>
<comment type="caution">
    <text evidence="4">The sequence shown here is derived from an EMBL/GenBank/DDBJ whole genome shotgun (WGS) entry which is preliminary data.</text>
</comment>
<dbReference type="EMBL" id="CAJNOG010000259">
    <property type="protein sequence ID" value="CAF1124148.1"/>
    <property type="molecule type" value="Genomic_DNA"/>
</dbReference>
<evidence type="ECO:0000313" key="7">
    <source>
        <dbReference type="EMBL" id="CAF3826832.1"/>
    </source>
</evidence>
<organism evidence="4 8">
    <name type="scientific">Adineta steineri</name>
    <dbReference type="NCBI Taxonomy" id="433720"/>
    <lineage>
        <taxon>Eukaryota</taxon>
        <taxon>Metazoa</taxon>
        <taxon>Spiralia</taxon>
        <taxon>Gnathifera</taxon>
        <taxon>Rotifera</taxon>
        <taxon>Eurotatoria</taxon>
        <taxon>Bdelloidea</taxon>
        <taxon>Adinetida</taxon>
        <taxon>Adinetidae</taxon>
        <taxon>Adineta</taxon>
    </lineage>
</organism>
<sequence length="147" mass="17336">MSTMTTATSNPFIKAKSSSTVTSINNEHFIDERYPKTCFEQIPPVILEYPPSQQNNQPSRSRHSLRFRTQPVTLTEIFETDEENQMENDDNQQQSNIKIFNDYDRLDHLTLAENIRRQTRKKVPLKNFLERQRLKTTREELCETDGN</sequence>
<gene>
    <name evidence="3" type="ORF">IZO911_LOCUS27670</name>
    <name evidence="2" type="ORF">JYZ213_LOCUS22647</name>
    <name evidence="7" type="ORF">KXQ929_LOCUS18601</name>
    <name evidence="6" type="ORF">OKA104_LOCUS13467</name>
    <name evidence="5" type="ORF">OXD698_LOCUS13244</name>
    <name evidence="4" type="ORF">VCS650_LOCUS29491</name>
</gene>
<reference evidence="4" key="1">
    <citation type="submission" date="2021-02" db="EMBL/GenBank/DDBJ databases">
        <authorList>
            <person name="Nowell W R."/>
        </authorList>
    </citation>
    <scope>NUCLEOTIDE SEQUENCE</scope>
</reference>
<feature type="region of interest" description="Disordered" evidence="1">
    <location>
        <begin position="49"/>
        <end position="70"/>
    </location>
</feature>
<evidence type="ECO:0000313" key="8">
    <source>
        <dbReference type="Proteomes" id="UP000663891"/>
    </source>
</evidence>
<protein>
    <submittedName>
        <fullName evidence="4">Uncharacterized protein</fullName>
    </submittedName>
</protein>
<dbReference type="EMBL" id="CAJOBB010001221">
    <property type="protein sequence ID" value="CAF3826832.1"/>
    <property type="molecule type" value="Genomic_DNA"/>
</dbReference>